<dbReference type="EMBL" id="JADFAQ010000018">
    <property type="protein sequence ID" value="MBE5728021.1"/>
    <property type="molecule type" value="Genomic_DNA"/>
</dbReference>
<evidence type="ECO:0000259" key="1">
    <source>
        <dbReference type="Pfam" id="PF05124"/>
    </source>
</evidence>
<feature type="domain" description="S-layer protein outer" evidence="1">
    <location>
        <begin position="35"/>
        <end position="904"/>
    </location>
</feature>
<comment type="caution">
    <text evidence="2">The sequence shown here is derived from an EMBL/GenBank/DDBJ whole genome shotgun (WGS) entry which is preliminary data.</text>
</comment>
<dbReference type="AlphaFoldDB" id="A0A8T3UQX7"/>
<evidence type="ECO:0000313" key="2">
    <source>
        <dbReference type="EMBL" id="MBE5728021.1"/>
    </source>
</evidence>
<accession>A0A8T3UQX7</accession>
<reference evidence="2 3" key="1">
    <citation type="submission" date="2020-09" db="EMBL/GenBank/DDBJ databases">
        <title>Genomic characterization of a novel Parvarchaeota family in acid mine drainage sediments.</title>
        <authorList>
            <person name="Luo Z.-H."/>
        </authorList>
    </citation>
    <scope>NUCLEOTIDE SEQUENCE [LARGE SCALE GENOMIC DNA]</scope>
    <source>
        <strain evidence="2">TL1-5_bins.178</strain>
    </source>
</reference>
<proteinExistence type="predicted"/>
<organism evidence="2 3">
    <name type="scientific">Candidatus Acidifodinimicrobium mancum</name>
    <dbReference type="NCBI Taxonomy" id="2898728"/>
    <lineage>
        <taxon>Archaea</taxon>
        <taxon>Candidatus Parvarchaeota</taxon>
        <taxon>Candidatus Acidifodinimicrobiaceae</taxon>
        <taxon>Candidatus Acidifodinimicrobium</taxon>
    </lineage>
</organism>
<dbReference type="InterPro" id="IPR022651">
    <property type="entry name" value="S_layer_C"/>
</dbReference>
<dbReference type="Pfam" id="PF05124">
    <property type="entry name" value="S_layer_C"/>
    <property type="match status" value="1"/>
</dbReference>
<dbReference type="Proteomes" id="UP000763484">
    <property type="component" value="Unassembled WGS sequence"/>
</dbReference>
<name>A0A8T3UQX7_9ARCH</name>
<evidence type="ECO:0000313" key="3">
    <source>
        <dbReference type="Proteomes" id="UP000763484"/>
    </source>
</evidence>
<gene>
    <name evidence="2" type="ORF">IHE50_01220</name>
</gene>
<sequence length="934" mass="96798">MKAKLLSAAKKLAAIATSAMFLGVTVGAASAYSMSSLPSPFMQNGHVNATFVVGANAAPVDIIGAIAIATGLTAAAGSSHSGSGSFATIGKLVTTSKSSTSLSLGSESALGTGATFPTFSKTSLTVNAKNFTIGSTHYAAIENVTFSSTHPYINPNLGVTFPPLSVTLTSYVAAGNTTAVGATQNFTKGLQYLIGNTMYTFISNATKSNGYLANVSLGAMQTFNNVKIPSTLTVGTNTIDVQSVGSLVYSSNKYNTIDVSINGGSTQVLNLSGTYTNVNGTGVTITVGPSYSTVNGVTTLDYLEASSVGITQNVTSNTKGDANLFGLGSNYNATYLQTFPSHHGIANTLVFLNTNNITLPYSFSAANSFELPVNLTSVSLEKLAPIWDYPKNITIGTSKMGGSDTFMPTIQRNTSTLTLANGLDVVSFNATHNLPTISYGIDFRGSTVAANSSGYYFYSTPDLLLEHYQNVYTGASPYQFLAGESEYLFPHGKNSAFNISSGKVSGFTTAASAILFNDTTGKFYNVTTTSVTPKVIYELPNGDMIAFGFSKVLDTNTTYFNSTGENTTKLTTLSVTPEQRIYNISTILNYTASTTSSPSVNVLKLKQHYDFGGYNVTFGLKSVTLNKTGAVADTNKVWSPDTVPIVNMTITGPVANVTAATKSFAIVPGVSGLYASNGTTLSSAANGVLGSVAFNGNDVVFTEPTGTAISIPIKENTTNFATYFPTVKNATADTWGTVVNFNTIPKYGNSSSYGTLKINVPSENYSLLVSGSQAISSLVNYSIGASVPAGVLKFIGGVSPVSASSLVSGFQMPTLDTSFTASSNSVPVIVVGGPAVNKIAAELLTGSSTPIHGAQFQNLTGVGPNEALVEYFSNSSAVGNQPALLVAGYYGNDTQIASEALYESLIGTPVVSINGTKVVLSVSSLSLSGVTVVS</sequence>
<protein>
    <recommendedName>
        <fullName evidence="1">S-layer protein outer domain-containing protein</fullName>
    </recommendedName>
</protein>